<gene>
    <name evidence="1" type="ORF">TanjilG_18697</name>
</gene>
<dbReference type="AlphaFoldDB" id="A0A1J7GGH5"/>
<name>A0A1J7GGH5_LUPAN</name>
<sequence length="140" mass="14935">MVVKSGKKMKVAECPHGQNVQNCRTSKLAGEEEGDEVIQRLTIFPLPLGPGDSISVAKSCANTKYVSLSPSASSTAPPPLPNRNPCTACLFPHPTTAAVSSYALSSVTIIQILLLLRRRRTSSRSCGSDGTMKRSTLIHL</sequence>
<keyword evidence="2" id="KW-1185">Reference proteome</keyword>
<organism evidence="1 2">
    <name type="scientific">Lupinus angustifolius</name>
    <name type="common">Narrow-leaved blue lupine</name>
    <dbReference type="NCBI Taxonomy" id="3871"/>
    <lineage>
        <taxon>Eukaryota</taxon>
        <taxon>Viridiplantae</taxon>
        <taxon>Streptophyta</taxon>
        <taxon>Embryophyta</taxon>
        <taxon>Tracheophyta</taxon>
        <taxon>Spermatophyta</taxon>
        <taxon>Magnoliopsida</taxon>
        <taxon>eudicotyledons</taxon>
        <taxon>Gunneridae</taxon>
        <taxon>Pentapetalae</taxon>
        <taxon>rosids</taxon>
        <taxon>fabids</taxon>
        <taxon>Fabales</taxon>
        <taxon>Fabaceae</taxon>
        <taxon>Papilionoideae</taxon>
        <taxon>50 kb inversion clade</taxon>
        <taxon>genistoids sensu lato</taxon>
        <taxon>core genistoids</taxon>
        <taxon>Genisteae</taxon>
        <taxon>Lupinus</taxon>
    </lineage>
</organism>
<protein>
    <submittedName>
        <fullName evidence="1">Uncharacterized protein</fullName>
    </submittedName>
</protein>
<evidence type="ECO:0000313" key="2">
    <source>
        <dbReference type="Proteomes" id="UP000188354"/>
    </source>
</evidence>
<dbReference type="Proteomes" id="UP000188354">
    <property type="component" value="Chromosome LG18"/>
</dbReference>
<evidence type="ECO:0000313" key="1">
    <source>
        <dbReference type="EMBL" id="OIV93481.1"/>
    </source>
</evidence>
<reference evidence="1 2" key="1">
    <citation type="journal article" date="2017" name="Plant Biotechnol. J.">
        <title>A comprehensive draft genome sequence for lupin (Lupinus angustifolius), an emerging health food: insights into plant-microbe interactions and legume evolution.</title>
        <authorList>
            <person name="Hane J.K."/>
            <person name="Ming Y."/>
            <person name="Kamphuis L.G."/>
            <person name="Nelson M.N."/>
            <person name="Garg G."/>
            <person name="Atkins C.A."/>
            <person name="Bayer P.E."/>
            <person name="Bravo A."/>
            <person name="Bringans S."/>
            <person name="Cannon S."/>
            <person name="Edwards D."/>
            <person name="Foley R."/>
            <person name="Gao L.L."/>
            <person name="Harrison M.J."/>
            <person name="Huang W."/>
            <person name="Hurgobin B."/>
            <person name="Li S."/>
            <person name="Liu C.W."/>
            <person name="McGrath A."/>
            <person name="Morahan G."/>
            <person name="Murray J."/>
            <person name="Weller J."/>
            <person name="Jian J."/>
            <person name="Singh K.B."/>
        </authorList>
    </citation>
    <scope>NUCLEOTIDE SEQUENCE [LARGE SCALE GENOMIC DNA]</scope>
    <source>
        <strain evidence="2">cv. Tanjil</strain>
        <tissue evidence="1">Whole plant</tissue>
    </source>
</reference>
<proteinExistence type="predicted"/>
<accession>A0A1J7GGH5</accession>
<dbReference type="Gramene" id="OIV93481">
    <property type="protein sequence ID" value="OIV93481"/>
    <property type="gene ID" value="TanjilG_18697"/>
</dbReference>
<dbReference type="EMBL" id="CM007378">
    <property type="protein sequence ID" value="OIV93481.1"/>
    <property type="molecule type" value="Genomic_DNA"/>
</dbReference>